<dbReference type="InterPro" id="IPR002364">
    <property type="entry name" value="Quin_OxRdtase/zeta-crystal_CS"/>
</dbReference>
<evidence type="ECO:0000313" key="3">
    <source>
        <dbReference type="EMBL" id="MEV0708677.1"/>
    </source>
</evidence>
<dbReference type="Gene3D" id="3.90.180.10">
    <property type="entry name" value="Medium-chain alcohol dehydrogenases, catalytic domain"/>
    <property type="match status" value="1"/>
</dbReference>
<evidence type="ECO:0000259" key="2">
    <source>
        <dbReference type="SMART" id="SM00829"/>
    </source>
</evidence>
<dbReference type="SUPFAM" id="SSF51735">
    <property type="entry name" value="NAD(P)-binding Rossmann-fold domains"/>
    <property type="match status" value="1"/>
</dbReference>
<dbReference type="RefSeq" id="WP_357783595.1">
    <property type="nucleotide sequence ID" value="NZ_JBFAKC010000005.1"/>
</dbReference>
<dbReference type="SMART" id="SM00829">
    <property type="entry name" value="PKS_ER"/>
    <property type="match status" value="1"/>
</dbReference>
<keyword evidence="1" id="KW-0560">Oxidoreductase</keyword>
<name>A0ABV3FTD4_9NOCA</name>
<organism evidence="3 4">
    <name type="scientific">Nocardia aurea</name>
    <dbReference type="NCBI Taxonomy" id="2144174"/>
    <lineage>
        <taxon>Bacteria</taxon>
        <taxon>Bacillati</taxon>
        <taxon>Actinomycetota</taxon>
        <taxon>Actinomycetes</taxon>
        <taxon>Mycobacteriales</taxon>
        <taxon>Nocardiaceae</taxon>
        <taxon>Nocardia</taxon>
    </lineage>
</organism>
<dbReference type="EMBL" id="JBFAKC010000005">
    <property type="protein sequence ID" value="MEV0708677.1"/>
    <property type="molecule type" value="Genomic_DNA"/>
</dbReference>
<dbReference type="InterPro" id="IPR011032">
    <property type="entry name" value="GroES-like_sf"/>
</dbReference>
<keyword evidence="4" id="KW-1185">Reference proteome</keyword>
<dbReference type="InterPro" id="IPR036291">
    <property type="entry name" value="NAD(P)-bd_dom_sf"/>
</dbReference>
<dbReference type="PANTHER" id="PTHR11695">
    <property type="entry name" value="ALCOHOL DEHYDROGENASE RELATED"/>
    <property type="match status" value="1"/>
</dbReference>
<reference evidence="3 4" key="1">
    <citation type="submission" date="2024-06" db="EMBL/GenBank/DDBJ databases">
        <title>The Natural Products Discovery Center: Release of the First 8490 Sequenced Strains for Exploring Actinobacteria Biosynthetic Diversity.</title>
        <authorList>
            <person name="Kalkreuter E."/>
            <person name="Kautsar S.A."/>
            <person name="Yang D."/>
            <person name="Bader C.D."/>
            <person name="Teijaro C.N."/>
            <person name="Fluegel L."/>
            <person name="Davis C.M."/>
            <person name="Simpson J.R."/>
            <person name="Lauterbach L."/>
            <person name="Steele A.D."/>
            <person name="Gui C."/>
            <person name="Meng S."/>
            <person name="Li G."/>
            <person name="Viehrig K."/>
            <person name="Ye F."/>
            <person name="Su P."/>
            <person name="Kiefer A.F."/>
            <person name="Nichols A."/>
            <person name="Cepeda A.J."/>
            <person name="Yan W."/>
            <person name="Fan B."/>
            <person name="Jiang Y."/>
            <person name="Adhikari A."/>
            <person name="Zheng C.-J."/>
            <person name="Schuster L."/>
            <person name="Cowan T.M."/>
            <person name="Smanski M.J."/>
            <person name="Chevrette M.G."/>
            <person name="De Carvalho L.P.S."/>
            <person name="Shen B."/>
        </authorList>
    </citation>
    <scope>NUCLEOTIDE SEQUENCE [LARGE SCALE GENOMIC DNA]</scope>
    <source>
        <strain evidence="3 4">NPDC050403</strain>
    </source>
</reference>
<dbReference type="CDD" id="cd08267">
    <property type="entry name" value="MDR1"/>
    <property type="match status" value="1"/>
</dbReference>
<gene>
    <name evidence="3" type="ORF">AB0I48_14020</name>
</gene>
<accession>A0ABV3FTD4</accession>
<dbReference type="Pfam" id="PF08240">
    <property type="entry name" value="ADH_N"/>
    <property type="match status" value="1"/>
</dbReference>
<dbReference type="Gene3D" id="3.40.50.720">
    <property type="entry name" value="NAD(P)-binding Rossmann-like Domain"/>
    <property type="match status" value="1"/>
</dbReference>
<protein>
    <submittedName>
        <fullName evidence="3">NAD(P)-dependent alcohol dehydrogenase</fullName>
    </submittedName>
</protein>
<proteinExistence type="predicted"/>
<dbReference type="InterPro" id="IPR050700">
    <property type="entry name" value="YIM1/Zinc_Alcohol_DH_Fams"/>
</dbReference>
<evidence type="ECO:0000256" key="1">
    <source>
        <dbReference type="ARBA" id="ARBA00023002"/>
    </source>
</evidence>
<dbReference type="PROSITE" id="PS01162">
    <property type="entry name" value="QOR_ZETA_CRYSTAL"/>
    <property type="match status" value="1"/>
</dbReference>
<dbReference type="PANTHER" id="PTHR11695:SF294">
    <property type="entry name" value="RETICULON-4-INTERACTING PROTEIN 1, MITOCHONDRIAL"/>
    <property type="match status" value="1"/>
</dbReference>
<sequence>MWVPGVRIYGFGKERTARTGETMKAIMQERYGSPEALEFRDTARPVPARGEVLVRVHAAAVNALDWHMMRGDPYLARPMMGLRAPRATIRGRDFAGTVESVGPGVERFETGDEVFGEADGAFAEYVAAPENALARKPARLSFEQAAAIPLAGNTALMGLGELGQIRSGHRVLINGASGGVGTFAVQIARSFDAEVTAVCSTRNVDQVRALGADHVIDYTDDDFTTGTARYDLIFDLVGNHSLTRMRGVLAPGGKIVLSGGGVYRGGSVFGPMALIIAGKLAARFVSWVEVLEAVQSAENLTVLGELAEAGKLRPVIERAYPLGEAAAAIRHLETEHARAKIVLTVQGP</sequence>
<comment type="caution">
    <text evidence="3">The sequence shown here is derived from an EMBL/GenBank/DDBJ whole genome shotgun (WGS) entry which is preliminary data.</text>
</comment>
<dbReference type="Pfam" id="PF13602">
    <property type="entry name" value="ADH_zinc_N_2"/>
    <property type="match status" value="1"/>
</dbReference>
<dbReference type="InterPro" id="IPR013154">
    <property type="entry name" value="ADH-like_N"/>
</dbReference>
<feature type="domain" description="Enoyl reductase (ER)" evidence="2">
    <location>
        <begin position="32"/>
        <end position="343"/>
    </location>
</feature>
<dbReference type="InterPro" id="IPR020843">
    <property type="entry name" value="ER"/>
</dbReference>
<evidence type="ECO:0000313" key="4">
    <source>
        <dbReference type="Proteomes" id="UP001551695"/>
    </source>
</evidence>
<dbReference type="SUPFAM" id="SSF50129">
    <property type="entry name" value="GroES-like"/>
    <property type="match status" value="1"/>
</dbReference>
<dbReference type="Proteomes" id="UP001551695">
    <property type="component" value="Unassembled WGS sequence"/>
</dbReference>